<sequence length="182" mass="20451">MLAKTSFVPASYNRIAPQSTNAQIAHKTKKYPADGTAEQEGRPDLIHLVQQKLPRKFEVKRLVGSIHQPGPDLIGTIEKHWHGNRVAYPDKANRQGQVNTEQDGKACSHDHLAGERNKCHKEAHGKGPGGRPAVETPQIGVVKHITENLERFLALDYVMAWQETSNYLSWHFYSFVIVATRL</sequence>
<dbReference type="EMBL" id="MJIL01000087">
    <property type="protein sequence ID" value="OLQ73391.1"/>
    <property type="molecule type" value="Genomic_DNA"/>
</dbReference>
<organism evidence="1 2">
    <name type="scientific">Photobacterium proteolyticum</name>
    <dbReference type="NCBI Taxonomy" id="1903952"/>
    <lineage>
        <taxon>Bacteria</taxon>
        <taxon>Pseudomonadati</taxon>
        <taxon>Pseudomonadota</taxon>
        <taxon>Gammaproteobacteria</taxon>
        <taxon>Vibrionales</taxon>
        <taxon>Vibrionaceae</taxon>
        <taxon>Photobacterium</taxon>
    </lineage>
</organism>
<gene>
    <name evidence="1" type="ORF">BIT28_21945</name>
</gene>
<dbReference type="STRING" id="1903952.BIT28_21945"/>
<reference evidence="1 2" key="1">
    <citation type="submission" date="2016-09" db="EMBL/GenBank/DDBJ databases">
        <title>Photobacterium proteolyticum sp. nov. a protease producing bacterium isolated from ocean sediments of Laizhou Bay.</title>
        <authorList>
            <person name="Li Y."/>
        </authorList>
    </citation>
    <scope>NUCLEOTIDE SEQUENCE [LARGE SCALE GENOMIC DNA]</scope>
    <source>
        <strain evidence="1 2">13-12</strain>
    </source>
</reference>
<accession>A0A1Q9GGC8</accession>
<dbReference type="AlphaFoldDB" id="A0A1Q9GGC8"/>
<evidence type="ECO:0000313" key="1">
    <source>
        <dbReference type="EMBL" id="OLQ73391.1"/>
    </source>
</evidence>
<comment type="caution">
    <text evidence="1">The sequence shown here is derived from an EMBL/GenBank/DDBJ whole genome shotgun (WGS) entry which is preliminary data.</text>
</comment>
<protein>
    <submittedName>
        <fullName evidence="1">Uncharacterized protein</fullName>
    </submittedName>
</protein>
<name>A0A1Q9GGC8_9GAMM</name>
<evidence type="ECO:0000313" key="2">
    <source>
        <dbReference type="Proteomes" id="UP000186905"/>
    </source>
</evidence>
<proteinExistence type="predicted"/>
<dbReference type="Proteomes" id="UP000186905">
    <property type="component" value="Unassembled WGS sequence"/>
</dbReference>
<keyword evidence="2" id="KW-1185">Reference proteome</keyword>